<keyword evidence="1" id="KW-0378">Hydrolase</keyword>
<comment type="caution">
    <text evidence="1">The sequence shown here is derived from an EMBL/GenBank/DDBJ whole genome shotgun (WGS) entry which is preliminary data.</text>
</comment>
<dbReference type="Pfam" id="PF13242">
    <property type="entry name" value="Hydrolase_like"/>
    <property type="match status" value="1"/>
</dbReference>
<dbReference type="SUPFAM" id="SSF56784">
    <property type="entry name" value="HAD-like"/>
    <property type="match status" value="1"/>
</dbReference>
<protein>
    <submittedName>
        <fullName evidence="1">Phosphoserine phosphatase</fullName>
        <ecNumber evidence="1">3.1.3.3</ecNumber>
    </submittedName>
</protein>
<dbReference type="GO" id="GO:0016787">
    <property type="term" value="F:hydrolase activity"/>
    <property type="evidence" value="ECO:0007669"/>
    <property type="project" value="UniProtKB-KW"/>
</dbReference>
<dbReference type="EC" id="3.1.3.3" evidence="1"/>
<sequence length="61" mass="6345">MIVGDSLADLLCAKQLGCRFAGVLTGLSGQAARSELETHGADFILDSVADVKDLVLGLLEK</sequence>
<dbReference type="InterPro" id="IPR023214">
    <property type="entry name" value="HAD_sf"/>
</dbReference>
<dbReference type="AlphaFoldDB" id="A0A4Y1ZDC6"/>
<dbReference type="EMBL" id="BEXB01000021">
    <property type="protein sequence ID" value="GAY77102.1"/>
    <property type="molecule type" value="Genomic_DNA"/>
</dbReference>
<evidence type="ECO:0000313" key="2">
    <source>
        <dbReference type="Proteomes" id="UP000319716"/>
    </source>
</evidence>
<reference evidence="1 2" key="1">
    <citation type="submission" date="2017-11" db="EMBL/GenBank/DDBJ databases">
        <title>Draft Genome Sequence of Sporolactobacillus inulinus NBRC 111894 Isolated from Koso, a Japanese Sugar-Vegetable Fermented Beverage.</title>
        <authorList>
            <person name="Chiou T.Y."/>
            <person name="Oshima K."/>
            <person name="Suda W."/>
            <person name="Hattori M."/>
            <person name="Takahashi T."/>
        </authorList>
    </citation>
    <scope>NUCLEOTIDE SEQUENCE [LARGE SCALE GENOMIC DNA]</scope>
    <source>
        <strain evidence="1 2">NBRC111894</strain>
    </source>
</reference>
<organism evidence="1 2">
    <name type="scientific">Sporolactobacillus inulinus</name>
    <dbReference type="NCBI Taxonomy" id="2078"/>
    <lineage>
        <taxon>Bacteria</taxon>
        <taxon>Bacillati</taxon>
        <taxon>Bacillota</taxon>
        <taxon>Bacilli</taxon>
        <taxon>Bacillales</taxon>
        <taxon>Sporolactobacillaceae</taxon>
        <taxon>Sporolactobacillus</taxon>
    </lineage>
</organism>
<dbReference type="InterPro" id="IPR036412">
    <property type="entry name" value="HAD-like_sf"/>
</dbReference>
<name>A0A4Y1ZDC6_9BACL</name>
<gene>
    <name evidence="1" type="ORF">NBRC111894_2656</name>
</gene>
<proteinExistence type="predicted"/>
<dbReference type="Gene3D" id="3.40.50.1000">
    <property type="entry name" value="HAD superfamily/HAD-like"/>
    <property type="match status" value="1"/>
</dbReference>
<dbReference type="Proteomes" id="UP000319716">
    <property type="component" value="Unassembled WGS sequence"/>
</dbReference>
<dbReference type="RefSeq" id="WP_262392888.1">
    <property type="nucleotide sequence ID" value="NZ_BEXB01000021.1"/>
</dbReference>
<accession>A0A4Y1ZDC6</accession>
<evidence type="ECO:0000313" key="1">
    <source>
        <dbReference type="EMBL" id="GAY77102.1"/>
    </source>
</evidence>